<dbReference type="GeneID" id="19941502"/>
<dbReference type="EMBL" id="JH767133">
    <property type="protein sequence ID" value="EQC41920.1"/>
    <property type="molecule type" value="Genomic_DNA"/>
</dbReference>
<sequence length="329" mass="36940">MKLKQRLLVHDNSTTRFAKCKSKLNATRNPPGHPPGNPPGNPPGYPPYVPPTPTRSSSSSDWNLKCKEFSGQETYPGLGSDFPSWLRSFEDAIAHNKACRTFGYYDLVIRLGRTFKSLLSPNQAAELLKAPKPVSTSWLAHLRFYRHVQRQFQLPVPMVIRYFVNHACPERAETMKLALGFDNEWNDFRKLNNVITYLTHEVGTGVGYKTPKHAHTHFTTPTPRNRGSRGGGGDDDKPSDTSPTPSNPRQMCASMEAEYIGACTGTQEALWIKQLLNEIKMIKTKEPVNLWVDNQSALKTMEDQVSSTRAKHIDIKYHFIRNVGSGACA</sequence>
<accession>T0R659</accession>
<dbReference type="OrthoDB" id="86557at2759"/>
<evidence type="ECO:0000313" key="2">
    <source>
        <dbReference type="EMBL" id="EQC41920.1"/>
    </source>
</evidence>
<name>T0R659_SAPDV</name>
<keyword evidence="3" id="KW-1185">Reference proteome</keyword>
<evidence type="ECO:0000256" key="1">
    <source>
        <dbReference type="SAM" id="MobiDB-lite"/>
    </source>
</evidence>
<feature type="region of interest" description="Disordered" evidence="1">
    <location>
        <begin position="209"/>
        <end position="250"/>
    </location>
</feature>
<dbReference type="VEuPathDB" id="FungiDB:SDRG_00775"/>
<dbReference type="eggNOG" id="KOG0017">
    <property type="taxonomic scope" value="Eukaryota"/>
</dbReference>
<feature type="compositionally biased region" description="Pro residues" evidence="1">
    <location>
        <begin position="31"/>
        <end position="53"/>
    </location>
</feature>
<protein>
    <submittedName>
        <fullName evidence="2">Uncharacterized protein</fullName>
    </submittedName>
</protein>
<proteinExistence type="predicted"/>
<reference evidence="2 3" key="1">
    <citation type="submission" date="2012-04" db="EMBL/GenBank/DDBJ databases">
        <title>The Genome Sequence of Saprolegnia declina VS20.</title>
        <authorList>
            <consortium name="The Broad Institute Genome Sequencing Platform"/>
            <person name="Russ C."/>
            <person name="Nusbaum C."/>
            <person name="Tyler B."/>
            <person name="van West P."/>
            <person name="Dieguez-Uribeondo J."/>
            <person name="de Bruijn I."/>
            <person name="Tripathy S."/>
            <person name="Jiang R."/>
            <person name="Young S.K."/>
            <person name="Zeng Q."/>
            <person name="Gargeya S."/>
            <person name="Fitzgerald M."/>
            <person name="Haas B."/>
            <person name="Abouelleil A."/>
            <person name="Alvarado L."/>
            <person name="Arachchi H.M."/>
            <person name="Berlin A."/>
            <person name="Chapman S.B."/>
            <person name="Goldberg J."/>
            <person name="Griggs A."/>
            <person name="Gujja S."/>
            <person name="Hansen M."/>
            <person name="Howarth C."/>
            <person name="Imamovic A."/>
            <person name="Larimer J."/>
            <person name="McCowen C."/>
            <person name="Montmayeur A."/>
            <person name="Murphy C."/>
            <person name="Neiman D."/>
            <person name="Pearson M."/>
            <person name="Priest M."/>
            <person name="Roberts A."/>
            <person name="Saif S."/>
            <person name="Shea T."/>
            <person name="Sisk P."/>
            <person name="Sykes S."/>
            <person name="Wortman J."/>
            <person name="Nusbaum C."/>
            <person name="Birren B."/>
        </authorList>
    </citation>
    <scope>NUCLEOTIDE SEQUENCE [LARGE SCALE GENOMIC DNA]</scope>
    <source>
        <strain evidence="2 3">VS20</strain>
    </source>
</reference>
<dbReference type="AlphaFoldDB" id="T0R659"/>
<dbReference type="Proteomes" id="UP000030762">
    <property type="component" value="Unassembled WGS sequence"/>
</dbReference>
<dbReference type="STRING" id="1156394.T0R659"/>
<feature type="compositionally biased region" description="Low complexity" evidence="1">
    <location>
        <begin position="240"/>
        <end position="249"/>
    </location>
</feature>
<dbReference type="PANTHER" id="PTHR11439">
    <property type="entry name" value="GAG-POL-RELATED RETROTRANSPOSON"/>
    <property type="match status" value="1"/>
</dbReference>
<dbReference type="CDD" id="cd09272">
    <property type="entry name" value="RNase_HI_RT_Ty1"/>
    <property type="match status" value="1"/>
</dbReference>
<gene>
    <name evidence="2" type="ORF">SDRG_00775</name>
</gene>
<dbReference type="InParanoid" id="T0R659"/>
<feature type="region of interest" description="Disordered" evidence="1">
    <location>
        <begin position="23"/>
        <end position="62"/>
    </location>
</feature>
<dbReference type="PANTHER" id="PTHR11439:SF483">
    <property type="entry name" value="PEPTIDE SYNTHASE GLIP-LIKE, PUTATIVE (AFU_ORTHOLOGUE AFUA_3G12920)-RELATED"/>
    <property type="match status" value="1"/>
</dbReference>
<organism evidence="2 3">
    <name type="scientific">Saprolegnia diclina (strain VS20)</name>
    <dbReference type="NCBI Taxonomy" id="1156394"/>
    <lineage>
        <taxon>Eukaryota</taxon>
        <taxon>Sar</taxon>
        <taxon>Stramenopiles</taxon>
        <taxon>Oomycota</taxon>
        <taxon>Saprolegniomycetes</taxon>
        <taxon>Saprolegniales</taxon>
        <taxon>Saprolegniaceae</taxon>
        <taxon>Saprolegnia</taxon>
    </lineage>
</organism>
<evidence type="ECO:0000313" key="3">
    <source>
        <dbReference type="Proteomes" id="UP000030762"/>
    </source>
</evidence>
<dbReference type="RefSeq" id="XP_008604489.1">
    <property type="nucleotide sequence ID" value="XM_008606267.1"/>
</dbReference>